<name>A0ABD0QGR7_CIRMR</name>
<dbReference type="SUPFAM" id="SSF48340">
    <property type="entry name" value="Interferon-induced guanylate-binding protein 1 (GBP1), C-terminal domain"/>
    <property type="match status" value="1"/>
</dbReference>
<evidence type="ECO:0000256" key="1">
    <source>
        <dbReference type="SAM" id="MobiDB-lite"/>
    </source>
</evidence>
<dbReference type="InterPro" id="IPR003191">
    <property type="entry name" value="Guanylate-bd/ATL_C"/>
</dbReference>
<organism evidence="3 4">
    <name type="scientific">Cirrhinus mrigala</name>
    <name type="common">Mrigala</name>
    <dbReference type="NCBI Taxonomy" id="683832"/>
    <lineage>
        <taxon>Eukaryota</taxon>
        <taxon>Metazoa</taxon>
        <taxon>Chordata</taxon>
        <taxon>Craniata</taxon>
        <taxon>Vertebrata</taxon>
        <taxon>Euteleostomi</taxon>
        <taxon>Actinopterygii</taxon>
        <taxon>Neopterygii</taxon>
        <taxon>Teleostei</taxon>
        <taxon>Ostariophysi</taxon>
        <taxon>Cypriniformes</taxon>
        <taxon>Cyprinidae</taxon>
        <taxon>Labeoninae</taxon>
        <taxon>Labeonini</taxon>
        <taxon>Cirrhinus</taxon>
    </lineage>
</organism>
<feature type="compositionally biased region" description="Basic and acidic residues" evidence="1">
    <location>
        <begin position="14"/>
        <end position="32"/>
    </location>
</feature>
<feature type="non-terminal residue" evidence="3">
    <location>
        <position position="96"/>
    </location>
</feature>
<feature type="region of interest" description="Disordered" evidence="1">
    <location>
        <begin position="76"/>
        <end position="96"/>
    </location>
</feature>
<feature type="non-terminal residue" evidence="3">
    <location>
        <position position="1"/>
    </location>
</feature>
<gene>
    <name evidence="3" type="ORF">M9458_021116</name>
</gene>
<comment type="caution">
    <text evidence="3">The sequence shown here is derived from an EMBL/GenBank/DDBJ whole genome shotgun (WGS) entry which is preliminary data.</text>
</comment>
<dbReference type="Pfam" id="PF02841">
    <property type="entry name" value="GBP_C"/>
    <property type="match status" value="1"/>
</dbReference>
<evidence type="ECO:0000259" key="2">
    <source>
        <dbReference type="Pfam" id="PF02841"/>
    </source>
</evidence>
<sequence length="96" mass="11570">EKAILLAQEINTKEEKQRQLEEKMEAERRGNEETMIQMKKKLDEEMRHQREEAQCAMDSKLREQAALLEKGFKEKADRMSEEIEDFRRKNENAEKE</sequence>
<feature type="region of interest" description="Disordered" evidence="1">
    <location>
        <begin position="14"/>
        <end position="35"/>
    </location>
</feature>
<protein>
    <recommendedName>
        <fullName evidence="2">Guanylate-binding protein/Atlastin C-terminal domain-containing protein</fullName>
    </recommendedName>
</protein>
<accession>A0ABD0QGR7</accession>
<evidence type="ECO:0000313" key="4">
    <source>
        <dbReference type="Proteomes" id="UP001529510"/>
    </source>
</evidence>
<keyword evidence="4" id="KW-1185">Reference proteome</keyword>
<proteinExistence type="predicted"/>
<feature type="domain" description="Guanylate-binding protein/Atlastin C-terminal" evidence="2">
    <location>
        <begin position="5"/>
        <end position="86"/>
    </location>
</feature>
<dbReference type="EMBL" id="JAMKFB020000009">
    <property type="protein sequence ID" value="KAL0185419.1"/>
    <property type="molecule type" value="Genomic_DNA"/>
</dbReference>
<reference evidence="3 4" key="1">
    <citation type="submission" date="2024-05" db="EMBL/GenBank/DDBJ databases">
        <title>Genome sequencing and assembly of Indian major carp, Cirrhinus mrigala (Hamilton, 1822).</title>
        <authorList>
            <person name="Mohindra V."/>
            <person name="Chowdhury L.M."/>
            <person name="Lal K."/>
            <person name="Jena J.K."/>
        </authorList>
    </citation>
    <scope>NUCLEOTIDE SEQUENCE [LARGE SCALE GENOMIC DNA]</scope>
    <source>
        <strain evidence="3">CM1030</strain>
        <tissue evidence="3">Blood</tissue>
    </source>
</reference>
<evidence type="ECO:0000313" key="3">
    <source>
        <dbReference type="EMBL" id="KAL0185419.1"/>
    </source>
</evidence>
<dbReference type="Proteomes" id="UP001529510">
    <property type="component" value="Unassembled WGS sequence"/>
</dbReference>
<dbReference type="AlphaFoldDB" id="A0ABD0QGR7"/>
<dbReference type="Gene3D" id="1.20.1000.10">
    <property type="entry name" value="Guanylate-binding protein, C-terminal domain"/>
    <property type="match status" value="1"/>
</dbReference>
<dbReference type="InterPro" id="IPR036543">
    <property type="entry name" value="Guanylate-bd_C_sf"/>
</dbReference>